<dbReference type="EMBL" id="JAUFPU010000018">
    <property type="protein sequence ID" value="MDN3577901.1"/>
    <property type="molecule type" value="Genomic_DNA"/>
</dbReference>
<reference evidence="1" key="2">
    <citation type="submission" date="2023-06" db="EMBL/GenBank/DDBJ databases">
        <authorList>
            <person name="Lucena T."/>
            <person name="Sun Q."/>
        </authorList>
    </citation>
    <scope>NUCLEOTIDE SEQUENCE</scope>
    <source>
        <strain evidence="1">CECT 7703</strain>
    </source>
</reference>
<dbReference type="Proteomes" id="UP001180081">
    <property type="component" value="Unassembled WGS sequence"/>
</dbReference>
<organism evidence="1 2">
    <name type="scientific">Chitinimonas viridis</name>
    <dbReference type="NCBI Taxonomy" id="664880"/>
    <lineage>
        <taxon>Bacteria</taxon>
        <taxon>Pseudomonadati</taxon>
        <taxon>Pseudomonadota</taxon>
        <taxon>Betaproteobacteria</taxon>
        <taxon>Neisseriales</taxon>
        <taxon>Chitinibacteraceae</taxon>
        <taxon>Chitinimonas</taxon>
    </lineage>
</organism>
<comment type="caution">
    <text evidence="1">The sequence shown here is derived from an EMBL/GenBank/DDBJ whole genome shotgun (WGS) entry which is preliminary data.</text>
</comment>
<reference evidence="1" key="1">
    <citation type="journal article" date="2014" name="Int. J. Syst. Evol. Microbiol.">
        <title>Complete genome of a new Firmicutes species belonging to the dominant human colonic microbiota ('Ruminococcus bicirculans') reveals two chromosomes and a selective capacity to utilize plant glucans.</title>
        <authorList>
            <consortium name="NISC Comparative Sequencing Program"/>
            <person name="Wegmann U."/>
            <person name="Louis P."/>
            <person name="Goesmann A."/>
            <person name="Henrissat B."/>
            <person name="Duncan S.H."/>
            <person name="Flint H.J."/>
        </authorList>
    </citation>
    <scope>NUCLEOTIDE SEQUENCE</scope>
    <source>
        <strain evidence="1">CECT 7703</strain>
    </source>
</reference>
<name>A0ABT8B8F9_9NEIS</name>
<sequence length="261" mass="28895">MLHLLVTDALHQQPRHRVQDEMQVYLPRSAQLVSAAGDRYLAANFAVFRAFMVGTHQLQPSTYVVLANLQRDASYFNPGHEDNYYVAAAVLPWNDQVEATQTILANTQLGRPTDALPAFLYGFNQLHFLQDPVGAAKTLQLAAARMPDADTRTSLEAIASRWVTQGDLDEASRLLRIMATQTRDKAFRAYLEKRIARVDLLKQLRMAVAKWQSERGGVPTLEAMVARGYLAGMPVDPLGAEIVLDQQGNPLAVAKKARGGQ</sequence>
<evidence type="ECO:0008006" key="3">
    <source>
        <dbReference type="Google" id="ProtNLM"/>
    </source>
</evidence>
<protein>
    <recommendedName>
        <fullName evidence="3">Tetratricopeptide repeat protein</fullName>
    </recommendedName>
</protein>
<evidence type="ECO:0000313" key="2">
    <source>
        <dbReference type="Proteomes" id="UP001180081"/>
    </source>
</evidence>
<evidence type="ECO:0000313" key="1">
    <source>
        <dbReference type="EMBL" id="MDN3577901.1"/>
    </source>
</evidence>
<proteinExistence type="predicted"/>
<keyword evidence="2" id="KW-1185">Reference proteome</keyword>
<accession>A0ABT8B8F9</accession>
<gene>
    <name evidence="1" type="ORF">QWZ03_14090</name>
</gene>
<dbReference type="RefSeq" id="WP_290333306.1">
    <property type="nucleotide sequence ID" value="NZ_JAUFPU010000018.1"/>
</dbReference>